<dbReference type="Gene3D" id="3.40.50.10190">
    <property type="entry name" value="BRCT domain"/>
    <property type="match status" value="1"/>
</dbReference>
<feature type="compositionally biased region" description="Low complexity" evidence="1">
    <location>
        <begin position="160"/>
        <end position="170"/>
    </location>
</feature>
<evidence type="ECO:0000313" key="3">
    <source>
        <dbReference type="EMBL" id="RXK42091.1"/>
    </source>
</evidence>
<protein>
    <recommendedName>
        <fullName evidence="2">BRCT domain-containing protein</fullName>
    </recommendedName>
</protein>
<dbReference type="InterPro" id="IPR036420">
    <property type="entry name" value="BRCT_dom_sf"/>
</dbReference>
<feature type="compositionally biased region" description="Basic residues" evidence="1">
    <location>
        <begin position="186"/>
        <end position="198"/>
    </location>
</feature>
<dbReference type="STRING" id="5217.A0A4Q1BVC9"/>
<dbReference type="AlphaFoldDB" id="A0A4Q1BVC9"/>
<dbReference type="InterPro" id="IPR047250">
    <property type="entry name" value="BRCT_p53bp1-like_rpt2"/>
</dbReference>
<dbReference type="EMBL" id="SDIL01000003">
    <property type="protein sequence ID" value="RXK42091.1"/>
    <property type="molecule type" value="Genomic_DNA"/>
</dbReference>
<keyword evidence="4" id="KW-1185">Reference proteome</keyword>
<name>A0A4Q1BVC9_TREME</name>
<feature type="region of interest" description="Disordered" evidence="1">
    <location>
        <begin position="501"/>
        <end position="610"/>
    </location>
</feature>
<dbReference type="SUPFAM" id="SSF52113">
    <property type="entry name" value="BRCT domain"/>
    <property type="match status" value="1"/>
</dbReference>
<dbReference type="OrthoDB" id="2596880at2759"/>
<feature type="compositionally biased region" description="Basic and acidic residues" evidence="1">
    <location>
        <begin position="115"/>
        <end position="127"/>
    </location>
</feature>
<feature type="compositionally biased region" description="Polar residues" evidence="1">
    <location>
        <begin position="139"/>
        <end position="159"/>
    </location>
</feature>
<feature type="region of interest" description="Disordered" evidence="1">
    <location>
        <begin position="104"/>
        <end position="208"/>
    </location>
</feature>
<comment type="caution">
    <text evidence="3">The sequence shown here is derived from an EMBL/GenBank/DDBJ whole genome shotgun (WGS) entry which is preliminary data.</text>
</comment>
<feature type="compositionally biased region" description="Basic and acidic residues" evidence="1">
    <location>
        <begin position="289"/>
        <end position="305"/>
    </location>
</feature>
<proteinExistence type="predicted"/>
<dbReference type="PROSITE" id="PS50172">
    <property type="entry name" value="BRCT"/>
    <property type="match status" value="1"/>
</dbReference>
<feature type="compositionally biased region" description="Polar residues" evidence="1">
    <location>
        <begin position="551"/>
        <end position="563"/>
    </location>
</feature>
<organism evidence="3 4">
    <name type="scientific">Tremella mesenterica</name>
    <name type="common">Jelly fungus</name>
    <dbReference type="NCBI Taxonomy" id="5217"/>
    <lineage>
        <taxon>Eukaryota</taxon>
        <taxon>Fungi</taxon>
        <taxon>Dikarya</taxon>
        <taxon>Basidiomycota</taxon>
        <taxon>Agaricomycotina</taxon>
        <taxon>Tremellomycetes</taxon>
        <taxon>Tremellales</taxon>
        <taxon>Tremellaceae</taxon>
        <taxon>Tremella</taxon>
    </lineage>
</organism>
<sequence>MLLNHDETPQPHIVVRAFSTQEIPLEQPIAGPSRIRTRTSPRTHTRESDSSSGNLFSIDSRRAHSTLHSPPPHDGLQVEAESEYQEESIPSSVAFHRMFIPIDEGPTNQHSLTKPTDDHLPLGKEPKTTIVSSPKPLLSVTQNPTPQKQIDSPNKQISQKTLSRLSSPPSSKRKHSRESSTSCSPNRKRLALTRRKSPAGKATWVTEPDSFSEPVRIPFVRPLAPAERLANIISNPLPKKRLQESQSDQIDELESKADERDSFNSRTSRRMGLMKTVVNGEAEEEIEGEKERGESTRISKRDESAKSQGGPNQRGFLHFPASTSASSPVLSLFSSPVHFGTSQGTEPSQLIATQFATLPSQSDLSPPEPGPSVPHEDFPIVPSFTPDKSVPSTAPIRVATARRLRRVNGKEPSTSLPLRLLRPVNQEAGPSSSTSETAARRKGVRPSLHDTPVLDGLQETFVEQRTSQPLEDLQATFIEPNPHLPVASELASPSTDKRIPLERIPASKSPALVPPIIPHDKSRYRPLPPPEHNTVPIKRQARQKPPLPSSPAKSDTSWSSGTTEPPDESYRPKKVSLQGKASKRSLKPKIPVQKLKVPTRPTKPQTKASRIMSKISCTVKAPTSSNVRQSRASTRTASVAPSSDVFTGLTFVITTKEHKSVQTTIADKIKAHGGRVMENWTDLYAINKFGSAFSSSLNSTPFVILIGETVMTPKFLTALARGIPILSKKFIEDAIVTPQANWRSYLSLAGRSETLGTMTCQLIDPHWGGPNWDPSKAVRVYKPFEGKTVLFVQATKSKMIELKTFVPFCLHAMGASRYDTTTSVPSIPVMNTWDYVLVEDRDKGVDVPDLAKASGKVGNLNWFKQCLINNALLPPTLHQEK</sequence>
<evidence type="ECO:0000313" key="4">
    <source>
        <dbReference type="Proteomes" id="UP000289152"/>
    </source>
</evidence>
<dbReference type="InterPro" id="IPR001357">
    <property type="entry name" value="BRCT_dom"/>
</dbReference>
<dbReference type="InterPro" id="IPR047249">
    <property type="entry name" value="BRCT_p53bp1-like_rpt1"/>
</dbReference>
<dbReference type="Pfam" id="PF00533">
    <property type="entry name" value="BRCT"/>
    <property type="match status" value="1"/>
</dbReference>
<reference evidence="3 4" key="1">
    <citation type="submission" date="2016-06" db="EMBL/GenBank/DDBJ databases">
        <title>Evolution of pathogenesis and genome organization in the Tremellales.</title>
        <authorList>
            <person name="Cuomo C."/>
            <person name="Litvintseva A."/>
            <person name="Heitman J."/>
            <person name="Chen Y."/>
            <person name="Sun S."/>
            <person name="Springer D."/>
            <person name="Dromer F."/>
            <person name="Young S."/>
            <person name="Zeng Q."/>
            <person name="Chapman S."/>
            <person name="Gujja S."/>
            <person name="Saif S."/>
            <person name="Birren B."/>
        </authorList>
    </citation>
    <scope>NUCLEOTIDE SEQUENCE [LARGE SCALE GENOMIC DNA]</scope>
    <source>
        <strain evidence="3 4">ATCC 28783</strain>
    </source>
</reference>
<feature type="compositionally biased region" description="Basic and acidic residues" evidence="1">
    <location>
        <begin position="253"/>
        <end position="263"/>
    </location>
</feature>
<accession>A0A4Q1BVC9</accession>
<feature type="region of interest" description="Disordered" evidence="1">
    <location>
        <begin position="240"/>
        <end position="321"/>
    </location>
</feature>
<dbReference type="Proteomes" id="UP000289152">
    <property type="component" value="Unassembled WGS sequence"/>
</dbReference>
<feature type="region of interest" description="Disordered" evidence="1">
    <location>
        <begin position="405"/>
        <end position="453"/>
    </location>
</feature>
<feature type="compositionally biased region" description="Polar residues" evidence="1">
    <location>
        <begin position="428"/>
        <end position="437"/>
    </location>
</feature>
<evidence type="ECO:0000259" key="2">
    <source>
        <dbReference type="PROSITE" id="PS50172"/>
    </source>
</evidence>
<dbReference type="SMART" id="SM00292">
    <property type="entry name" value="BRCT"/>
    <property type="match status" value="1"/>
</dbReference>
<dbReference type="CDD" id="cd17724">
    <property type="entry name" value="BRCT_p53bp1_rpt2"/>
    <property type="match status" value="1"/>
</dbReference>
<gene>
    <name evidence="3" type="ORF">M231_00448</name>
</gene>
<feature type="region of interest" description="Disordered" evidence="1">
    <location>
        <begin position="24"/>
        <end position="88"/>
    </location>
</feature>
<dbReference type="CDD" id="cd17745">
    <property type="entry name" value="BRCT_p53bp1_rpt1"/>
    <property type="match status" value="1"/>
</dbReference>
<evidence type="ECO:0000256" key="1">
    <source>
        <dbReference type="SAM" id="MobiDB-lite"/>
    </source>
</evidence>
<dbReference type="VEuPathDB" id="FungiDB:TREMEDRAFT_63045"/>
<feature type="domain" description="BRCT" evidence="2">
    <location>
        <begin position="641"/>
        <end position="735"/>
    </location>
</feature>
<dbReference type="InParanoid" id="A0A4Q1BVC9"/>